<evidence type="ECO:0000313" key="2">
    <source>
        <dbReference type="EMBL" id="XCM38942.1"/>
    </source>
</evidence>
<dbReference type="GO" id="GO:0008168">
    <property type="term" value="F:methyltransferase activity"/>
    <property type="evidence" value="ECO:0007669"/>
    <property type="project" value="UniProtKB-KW"/>
</dbReference>
<organism evidence="2">
    <name type="scientific">Planktothricoides raciborskii GIHE-MW2</name>
    <dbReference type="NCBI Taxonomy" id="2792601"/>
    <lineage>
        <taxon>Bacteria</taxon>
        <taxon>Bacillati</taxon>
        <taxon>Cyanobacteriota</taxon>
        <taxon>Cyanophyceae</taxon>
        <taxon>Oscillatoriophycideae</taxon>
        <taxon>Oscillatoriales</taxon>
        <taxon>Oscillatoriaceae</taxon>
        <taxon>Planktothricoides</taxon>
    </lineage>
</organism>
<feature type="region of interest" description="Disordered" evidence="1">
    <location>
        <begin position="993"/>
        <end position="1015"/>
    </location>
</feature>
<dbReference type="AlphaFoldDB" id="A0AAU8JKL3"/>
<keyword evidence="2" id="KW-0489">Methyltransferase</keyword>
<reference evidence="2" key="1">
    <citation type="submission" date="2024-07" db="EMBL/GenBank/DDBJ databases">
        <authorList>
            <person name="Kim Y.J."/>
            <person name="Jeong J.Y."/>
        </authorList>
    </citation>
    <scope>NUCLEOTIDE SEQUENCE</scope>
    <source>
        <strain evidence="2">GIHE-MW2</strain>
    </source>
</reference>
<protein>
    <submittedName>
        <fullName evidence="2">DNA phosphorothioation-associated putative methyltransferase</fullName>
    </submittedName>
</protein>
<dbReference type="InterPro" id="IPR024019">
    <property type="entry name" value="CHP04096"/>
</dbReference>
<evidence type="ECO:0000256" key="1">
    <source>
        <dbReference type="SAM" id="MobiDB-lite"/>
    </source>
</evidence>
<keyword evidence="2" id="KW-0808">Transferase</keyword>
<sequence>MTVFLLMGSTVHLFLLVNLSQSSITPIHCPMVAPNSSPLPRPLGLAVAGGLLPPETPILDYATAELRHPADIVYFGYLLNSLNSAAKRQKALVNAWQLTQDILIVAAEVMLKERGEKYLAYGGEKPRELNPNYHYYQPVELKHYIEQTLGVEATPLSLGVYAVFRNSDRREIFSQSVWRSPLTPPKIKPGISGFKDHAEILQPLIDFYLNRGRLPLSQELPTEPALINQFGSITDAFAAILAATDASDWQKITSQRSQDLLIYLASDFLIKEKADEKADNLPIKLVAKLTNYPRLIANDIITFFLDFDKAIAEINQLIHDLKEPRSLINACQTSGLGKIGKKLPTALYIHTTALHQLNPILRLYEAQVRRQIGQIDGATLIKFNLDEPKISYLFYPDFDTDPHPPLKASLQVNLPDFALTYLDYQAIENPPILHRKETFVTPEYPLYRVFAQLTKQEERLGLLSSPKIGTQKGWQRCLQTYGVKISGHQVIHCPEIKDTLPSIIPKIERHRAAIVRRDFSRPMRLALDAGIFTPKTTFFDYGCGYGGDIERIQAQGYFSQGWDPYYRPDNAFISADVVNLGYVINVIEDPAERREALINAWQLTQKVLIVSSLVLIDDRERGQVVYGDGVITRRNTFQKYYEQEELKFYIEQVLNAEAIPAALGIYFVFRDPEMAQRIRAYRFRSRTTTPRISAYLRKFADYQEMLQPLMAFVSDRGRLPVKGELPEEAEILGVFGTLRRAFQIIIQATNSAEWDAIAEKRRKDLLTYLAVSNFGKTQKFNQFNPEIQDDIKYFFVSYANAKAIAEHIIYSLNDINLVRQCCQNSQLGYISGNGFYVHISAIEQLEPLLRIYEGLVSRVIGRMDEATVVKFHLHSSKISYLFYPDFDENPHPILHRRMKINLKNLEVTHYDYEHLPNPLILTRKDRLVSADYPLYEKFRSLTQQEENRGLLENSDLMYKRQHWQNILEKNCAEIRKHRVYWRQDADPYQVKLLKSQQKARQRKNQSMKSIENKID</sequence>
<accession>A0AAU8JKL3</accession>
<proteinExistence type="predicted"/>
<dbReference type="GO" id="GO:0032259">
    <property type="term" value="P:methylation"/>
    <property type="evidence" value="ECO:0007669"/>
    <property type="project" value="UniProtKB-KW"/>
</dbReference>
<dbReference type="RefSeq" id="WP_354635986.1">
    <property type="nucleotide sequence ID" value="NZ_CP159837.1"/>
</dbReference>
<gene>
    <name evidence="2" type="ORF">ABWT76_001821</name>
</gene>
<dbReference type="NCBIfam" id="TIGR04096">
    <property type="entry name" value="dnd_rel_methyl"/>
    <property type="match status" value="2"/>
</dbReference>
<dbReference type="EMBL" id="CP159837">
    <property type="protein sequence ID" value="XCM38942.1"/>
    <property type="molecule type" value="Genomic_DNA"/>
</dbReference>
<name>A0AAU8JKL3_9CYAN</name>